<dbReference type="PANTHER" id="PTHR37829:SF3">
    <property type="entry name" value="PROTEIN JAYE-RELATED"/>
    <property type="match status" value="1"/>
</dbReference>
<dbReference type="EMBL" id="AAZE01000021">
    <property type="protein sequence ID" value="EDJ90221.1"/>
    <property type="molecule type" value="Genomic_DNA"/>
</dbReference>
<sequence length="389" mass="43423">MGGFFIGENMAKLIETGIQIERLNEIVARFEDGFRQIYGQNIDLSPNSPDGQMVGLLAQMKMDIEELAENVYRQLDPDVATGAWLDQRVAYAGLIRRAASYSYLRSVILTGEPLTHLYAGIVVSDPHKVRWVLTADVQLDSNGSARADFRSEELGAFNLIKNTNLTIETVTLGLTSATTFENAEIGEEEETDLQLRERFFISRTKNAQNSADAIQSKIAALPDVRQVKVLENNTKQRDKYGVEPNSLNIIVDGGADEQIAHVIYENKGAGVGLQGATETTLTVNGERRALRFDRVVPVDVQVSIRCVRYEDFTEVDKDEIKRLLSIQRFKIGQNLSLSRLYSPINKVGGFWVKELKIGRKGQSLSTENITAQPRELTRILATDITIEVE</sequence>
<protein>
    <submittedName>
        <fullName evidence="1">Uncharacterized protein</fullName>
    </submittedName>
</protein>
<reference evidence="1 2" key="1">
    <citation type="journal article" date="2007" name="Genome Biol.">
        <title>Characterization and modeling of the Haemophilus influenzae core and supragenomes based on the complete genomic sequences of Rd and 12 clinical nontypeable strains.</title>
        <authorList>
            <person name="Hogg J.S."/>
            <person name="Hu F.Z."/>
            <person name="Janto B."/>
            <person name="Boissy R."/>
            <person name="Hayes J."/>
            <person name="Keefe R."/>
            <person name="Post J.C."/>
            <person name="Ehrlich G.D."/>
        </authorList>
    </citation>
    <scope>NUCLEOTIDE SEQUENCE [LARGE SCALE GENOMIC DNA]</scope>
    <source>
        <strain evidence="1 2">R3021</strain>
    </source>
</reference>
<name>A4N6G2_HAEIF</name>
<dbReference type="AlphaFoldDB" id="A4N6G2"/>
<evidence type="ECO:0000313" key="2">
    <source>
        <dbReference type="Proteomes" id="UP000003798"/>
    </source>
</evidence>
<organism evidence="1 2">
    <name type="scientific">Haemophilus influenzae R3021</name>
    <dbReference type="NCBI Taxonomy" id="375432"/>
    <lineage>
        <taxon>Bacteria</taxon>
        <taxon>Pseudomonadati</taxon>
        <taxon>Pseudomonadota</taxon>
        <taxon>Gammaproteobacteria</taxon>
        <taxon>Pasteurellales</taxon>
        <taxon>Pasteurellaceae</taxon>
        <taxon>Haemophilus</taxon>
    </lineage>
</organism>
<dbReference type="Proteomes" id="UP000003798">
    <property type="component" value="Unassembled WGS sequence"/>
</dbReference>
<gene>
    <name evidence="1" type="ORF">CGSHi22421_01067</name>
</gene>
<dbReference type="InterPro" id="IPR052399">
    <property type="entry name" value="Phage_Baseplate_Assmbl_Protein"/>
</dbReference>
<dbReference type="PANTHER" id="PTHR37829">
    <property type="entry name" value="PHAGE-LIKE ELEMENT PBSX PROTEIN XKDT"/>
    <property type="match status" value="1"/>
</dbReference>
<evidence type="ECO:0000313" key="1">
    <source>
        <dbReference type="EMBL" id="EDJ90221.1"/>
    </source>
</evidence>
<proteinExistence type="predicted"/>
<accession>A4N6G2</accession>